<dbReference type="AlphaFoldDB" id="A0A2P2QCT9"/>
<organism evidence="1">
    <name type="scientific">Rhizophora mucronata</name>
    <name type="common">Asiatic mangrove</name>
    <dbReference type="NCBI Taxonomy" id="61149"/>
    <lineage>
        <taxon>Eukaryota</taxon>
        <taxon>Viridiplantae</taxon>
        <taxon>Streptophyta</taxon>
        <taxon>Embryophyta</taxon>
        <taxon>Tracheophyta</taxon>
        <taxon>Spermatophyta</taxon>
        <taxon>Magnoliopsida</taxon>
        <taxon>eudicotyledons</taxon>
        <taxon>Gunneridae</taxon>
        <taxon>Pentapetalae</taxon>
        <taxon>rosids</taxon>
        <taxon>fabids</taxon>
        <taxon>Malpighiales</taxon>
        <taxon>Rhizophoraceae</taxon>
        <taxon>Rhizophora</taxon>
    </lineage>
</organism>
<protein>
    <submittedName>
        <fullName evidence="1">Uncharacterized protein</fullName>
    </submittedName>
</protein>
<sequence>MKPKKTISNPTGPNQVSRKLACTNKNYWSTKAHTIL</sequence>
<accession>A0A2P2QCT9</accession>
<reference evidence="1" key="1">
    <citation type="submission" date="2018-02" db="EMBL/GenBank/DDBJ databases">
        <title>Rhizophora mucronata_Transcriptome.</title>
        <authorList>
            <person name="Meera S.P."/>
            <person name="Sreeshan A."/>
            <person name="Augustine A."/>
        </authorList>
    </citation>
    <scope>NUCLEOTIDE SEQUENCE</scope>
    <source>
        <tissue evidence="1">Leaf</tissue>
    </source>
</reference>
<dbReference type="EMBL" id="GGEC01084301">
    <property type="protein sequence ID" value="MBX64785.1"/>
    <property type="molecule type" value="Transcribed_RNA"/>
</dbReference>
<evidence type="ECO:0000313" key="1">
    <source>
        <dbReference type="EMBL" id="MBX64785.1"/>
    </source>
</evidence>
<proteinExistence type="predicted"/>
<name>A0A2P2QCT9_RHIMU</name>